<gene>
    <name evidence="3" type="ORF">SAMN05660443_2213</name>
</gene>
<feature type="transmembrane region" description="Helical" evidence="2">
    <location>
        <begin position="94"/>
        <end position="124"/>
    </location>
</feature>
<dbReference type="InterPro" id="IPR003425">
    <property type="entry name" value="CCB3/YggT"/>
</dbReference>
<dbReference type="Proteomes" id="UP000199058">
    <property type="component" value="Unassembled WGS sequence"/>
</dbReference>
<keyword evidence="2" id="KW-1133">Transmembrane helix</keyword>
<dbReference type="AlphaFoldDB" id="A0A1I1IE74"/>
<dbReference type="OrthoDB" id="9806665at2"/>
<evidence type="ECO:0000256" key="1">
    <source>
        <dbReference type="ARBA" id="ARBA00010894"/>
    </source>
</evidence>
<evidence type="ECO:0000256" key="2">
    <source>
        <dbReference type="SAM" id="Phobius"/>
    </source>
</evidence>
<accession>A0A1I1IE74</accession>
<dbReference type="GO" id="GO:0016020">
    <property type="term" value="C:membrane"/>
    <property type="evidence" value="ECO:0007669"/>
    <property type="project" value="InterPro"/>
</dbReference>
<proteinExistence type="inferred from homology"/>
<feature type="transmembrane region" description="Helical" evidence="2">
    <location>
        <begin position="161"/>
        <end position="182"/>
    </location>
</feature>
<sequence>MGTGMASFIQLLFHLATFIVVLRFMLHLSKADYFNPITQGIVKATNPIILPMQAVLRPMGRLDPASLLLAILLKTLGIFLALQMTGQLAGIGSIFIGGLAGVVKTILDIYFFALIISIILSWVAPQASHPGALLVHQVIEPLLEPVRKFIPSLGGLDLSPIFVFLGINLVSNVLVGILAQAAGMPVARFIGM</sequence>
<dbReference type="Pfam" id="PF02325">
    <property type="entry name" value="CCB3_YggT"/>
    <property type="match status" value="2"/>
</dbReference>
<feature type="transmembrane region" description="Helical" evidence="2">
    <location>
        <begin position="7"/>
        <end position="26"/>
    </location>
</feature>
<keyword evidence="2" id="KW-0812">Transmembrane</keyword>
<organism evidence="3 4">
    <name type="scientific">Marinospirillum celere</name>
    <dbReference type="NCBI Taxonomy" id="1122252"/>
    <lineage>
        <taxon>Bacteria</taxon>
        <taxon>Pseudomonadati</taxon>
        <taxon>Pseudomonadota</taxon>
        <taxon>Gammaproteobacteria</taxon>
        <taxon>Oceanospirillales</taxon>
        <taxon>Oceanospirillaceae</taxon>
        <taxon>Marinospirillum</taxon>
    </lineage>
</organism>
<protein>
    <submittedName>
        <fullName evidence="3">YggT family protein</fullName>
    </submittedName>
</protein>
<dbReference type="EMBL" id="FOLH01000004">
    <property type="protein sequence ID" value="SFC31520.1"/>
    <property type="molecule type" value="Genomic_DNA"/>
</dbReference>
<keyword evidence="2" id="KW-0472">Membrane</keyword>
<comment type="similarity">
    <text evidence="1">Belongs to the YggT family.</text>
</comment>
<evidence type="ECO:0000313" key="4">
    <source>
        <dbReference type="Proteomes" id="UP000199058"/>
    </source>
</evidence>
<keyword evidence="4" id="KW-1185">Reference proteome</keyword>
<name>A0A1I1IE74_9GAMM</name>
<reference evidence="3 4" key="1">
    <citation type="submission" date="2016-10" db="EMBL/GenBank/DDBJ databases">
        <authorList>
            <person name="de Groot N.N."/>
        </authorList>
    </citation>
    <scope>NUCLEOTIDE SEQUENCE [LARGE SCALE GENOMIC DNA]</scope>
    <source>
        <strain evidence="3 4">DSM 18438</strain>
    </source>
</reference>
<evidence type="ECO:0000313" key="3">
    <source>
        <dbReference type="EMBL" id="SFC31520.1"/>
    </source>
</evidence>
<dbReference type="STRING" id="1122252.SAMN05660443_2213"/>
<dbReference type="PANTHER" id="PTHR33219">
    <property type="entry name" value="YLMG HOMOLOG PROTEIN 2, CHLOROPLASTIC"/>
    <property type="match status" value="1"/>
</dbReference>
<dbReference type="PANTHER" id="PTHR33219:SF14">
    <property type="entry name" value="PROTEIN COFACTOR ASSEMBLY OF COMPLEX C SUBUNIT B CCB3, CHLOROPLASTIC-RELATED"/>
    <property type="match status" value="1"/>
</dbReference>